<feature type="region of interest" description="Disordered" evidence="1">
    <location>
        <begin position="91"/>
        <end position="194"/>
    </location>
</feature>
<feature type="compositionally biased region" description="Gly residues" evidence="1">
    <location>
        <begin position="94"/>
        <end position="110"/>
    </location>
</feature>
<feature type="compositionally biased region" description="Basic and acidic residues" evidence="1">
    <location>
        <begin position="111"/>
        <end position="125"/>
    </location>
</feature>
<proteinExistence type="predicted"/>
<accession>A0A8J3B8I7</accession>
<feature type="compositionally biased region" description="Basic residues" evidence="1">
    <location>
        <begin position="174"/>
        <end position="185"/>
    </location>
</feature>
<reference evidence="2" key="1">
    <citation type="journal article" date="2014" name="Int. J. Syst. Evol. Microbiol.">
        <title>Complete genome sequence of Corynebacterium casei LMG S-19264T (=DSM 44701T), isolated from a smear-ripened cheese.</title>
        <authorList>
            <consortium name="US DOE Joint Genome Institute (JGI-PGF)"/>
            <person name="Walter F."/>
            <person name="Albersmeier A."/>
            <person name="Kalinowski J."/>
            <person name="Ruckert C."/>
        </authorList>
    </citation>
    <scope>NUCLEOTIDE SEQUENCE</scope>
    <source>
        <strain evidence="2">JCM 3090</strain>
    </source>
</reference>
<keyword evidence="3" id="KW-1185">Reference proteome</keyword>
<evidence type="ECO:0000256" key="1">
    <source>
        <dbReference type="SAM" id="MobiDB-lite"/>
    </source>
</evidence>
<gene>
    <name evidence="2" type="ORF">GCM10010123_13470</name>
</gene>
<evidence type="ECO:0000313" key="3">
    <source>
        <dbReference type="Proteomes" id="UP000649739"/>
    </source>
</evidence>
<dbReference type="Proteomes" id="UP000649739">
    <property type="component" value="Unassembled WGS sequence"/>
</dbReference>
<protein>
    <submittedName>
        <fullName evidence="2">Uncharacterized protein</fullName>
    </submittedName>
</protein>
<evidence type="ECO:0000313" key="2">
    <source>
        <dbReference type="EMBL" id="GGJ85113.1"/>
    </source>
</evidence>
<sequence length="194" mass="18343">MNDSAVRHEAHRLVATALAMVATAAQRVDGLAEGNACCVCPLCRAIAALRDPSPEFAERVAGGAADFAAGVTSLLRSLADAADAAGADAAGAGAAAGGAGSGGAGAARGGRGADDVWRAATRPDPESPAAAGPAGTDPAPAGADPAAAAGATDSPPAAAARGTANGSGAPARKPMAKKAVRKPIRRPSDPGPAA</sequence>
<dbReference type="AlphaFoldDB" id="A0A8J3B8I7"/>
<feature type="compositionally biased region" description="Low complexity" evidence="1">
    <location>
        <begin position="127"/>
        <end position="160"/>
    </location>
</feature>
<dbReference type="EMBL" id="BMQB01000002">
    <property type="protein sequence ID" value="GGJ85113.1"/>
    <property type="molecule type" value="Genomic_DNA"/>
</dbReference>
<reference evidence="2" key="2">
    <citation type="submission" date="2020-09" db="EMBL/GenBank/DDBJ databases">
        <authorList>
            <person name="Sun Q."/>
            <person name="Ohkuma M."/>
        </authorList>
    </citation>
    <scope>NUCLEOTIDE SEQUENCE</scope>
    <source>
        <strain evidence="2">JCM 3090</strain>
    </source>
</reference>
<comment type="caution">
    <text evidence="2">The sequence shown here is derived from an EMBL/GenBank/DDBJ whole genome shotgun (WGS) entry which is preliminary data.</text>
</comment>
<name>A0A8J3B8I7_9ACTN</name>
<organism evidence="2 3">
    <name type="scientific">Pilimelia anulata</name>
    <dbReference type="NCBI Taxonomy" id="53371"/>
    <lineage>
        <taxon>Bacteria</taxon>
        <taxon>Bacillati</taxon>
        <taxon>Actinomycetota</taxon>
        <taxon>Actinomycetes</taxon>
        <taxon>Micromonosporales</taxon>
        <taxon>Micromonosporaceae</taxon>
        <taxon>Pilimelia</taxon>
    </lineage>
</organism>